<dbReference type="AlphaFoldDB" id="A0A2N7PPT2"/>
<dbReference type="InterPro" id="IPR036021">
    <property type="entry name" value="Tungsten_al_ferr_oxy-like_C"/>
</dbReference>
<keyword evidence="3" id="KW-0004">4Fe-4S</keyword>
<dbReference type="Gene3D" id="3.60.9.10">
    <property type="entry name" value="Aldehyde ferredoxin oxidoreductase, N-terminal domain"/>
    <property type="match status" value="1"/>
</dbReference>
<evidence type="ECO:0000313" key="9">
    <source>
        <dbReference type="Proteomes" id="UP000235460"/>
    </source>
</evidence>
<proteinExistence type="inferred from homology"/>
<dbReference type="PANTHER" id="PTHR30038:SF7">
    <property type="entry name" value="TUNGSTEN-CONTAINING GLYCERALDEHYDE-3-PHOSPHATE:FERREDOXIN OXIDOREDUCTASE"/>
    <property type="match status" value="1"/>
</dbReference>
<reference evidence="8 9" key="1">
    <citation type="submission" date="2018-01" db="EMBL/GenBank/DDBJ databases">
        <title>Metagenomic assembled genomes from two thermal pools in the Uzon Caldera, Kamchatka, Russia.</title>
        <authorList>
            <person name="Wilkins L."/>
            <person name="Ettinger C."/>
        </authorList>
    </citation>
    <scope>NUCLEOTIDE SEQUENCE [LARGE SCALE GENOMIC DNA]</scope>
    <source>
        <strain evidence="8">ZAV-08</strain>
    </source>
</reference>
<evidence type="ECO:0000313" key="8">
    <source>
        <dbReference type="EMBL" id="PMP68425.1"/>
    </source>
</evidence>
<dbReference type="SMART" id="SM00790">
    <property type="entry name" value="AFOR_N"/>
    <property type="match status" value="1"/>
</dbReference>
<evidence type="ECO:0000259" key="7">
    <source>
        <dbReference type="SMART" id="SM00790"/>
    </source>
</evidence>
<dbReference type="SUPFAM" id="SSF56228">
    <property type="entry name" value="Aldehyde ferredoxin oxidoreductase, N-terminal domain"/>
    <property type="match status" value="1"/>
</dbReference>
<keyword evidence="4" id="KW-0479">Metal-binding</keyword>
<accession>A0A2N7PPT2</accession>
<protein>
    <submittedName>
        <fullName evidence="8">Aldehyde ferredoxin oxidoreductase</fullName>
    </submittedName>
</protein>
<dbReference type="EMBL" id="PNIK01000022">
    <property type="protein sequence ID" value="PMP68425.1"/>
    <property type="molecule type" value="Genomic_DNA"/>
</dbReference>
<sequence>MFKYKVLFIDASNLKWEIRKYEIPPYSGPVDIGVKIHLEEFESWKYDVFSPQNILFLGTGPFAGGKIFGTHRLVAVFRSSESLGLHVSEAGGAGYKFIGSGVHGFVISGKSDEPLLIFVEGKEDTKVRFEKINRDNLERIYEGYGNYFGAYALTKWLLDIYEEFFAENNARAIVVGPGAWQTRFGSLVSIDVNPQIKELIIGSEDFAGRGGAGSVLAQAHNVAGIIAGGKIRPELPELLVDIRKFNEYFKKFTGREFFNAVNMSTYKYRLDPKIGAGGTFGSNYPYYREWLPTFCYNSIYLKKEIRKKISDIILKYYWEPFKEETFIKTRSWKTCGEPCPVACKKIWKRKKVDYEPFQGVGPLIGVFDLRDVSRIVDIIDNAGLDAITTGHIVSFLLEAVNKGLLTCEEVGISSNPNLDPLVLNPEKWRINGVLAGEIIQNLLNKKSQVLKDIAEKGLRKAVKVLDQKYEKRIEKAGISFEDIALYQPYGEEGYMTPNFYWTPGFLIPIFISGKYWTEYRLAFTEPEEFVELVYERAIKELAISNAGFCRFHRGWAENFLNKLYEIFELKNLEENIKEIYKNIALYNIKAGSIPKPLEGEKAIDIFSTLAEELQVQRWATKFSKNKRRAYQEWFERFFNTYLYYVGLDFSLIK</sequence>
<dbReference type="GO" id="GO:0046872">
    <property type="term" value="F:metal ion binding"/>
    <property type="evidence" value="ECO:0007669"/>
    <property type="project" value="UniProtKB-KW"/>
</dbReference>
<gene>
    <name evidence="8" type="ORF">C0190_01540</name>
</gene>
<dbReference type="PANTHER" id="PTHR30038">
    <property type="entry name" value="ALDEHYDE FERREDOXIN OXIDOREDUCTASE"/>
    <property type="match status" value="1"/>
</dbReference>
<dbReference type="SUPFAM" id="SSF48310">
    <property type="entry name" value="Aldehyde ferredoxin oxidoreductase, C-terminal domains"/>
    <property type="match status" value="1"/>
</dbReference>
<dbReference type="Pfam" id="PF01314">
    <property type="entry name" value="AFOR_C"/>
    <property type="match status" value="1"/>
</dbReference>
<comment type="caution">
    <text evidence="8">The sequence shown here is derived from an EMBL/GenBank/DDBJ whole genome shotgun (WGS) entry which is preliminary data.</text>
</comment>
<dbReference type="InterPro" id="IPR001203">
    <property type="entry name" value="OxRdtase_Ald_Fedxn_C"/>
</dbReference>
<dbReference type="Gene3D" id="1.10.569.10">
    <property type="entry name" value="Aldehyde Ferredoxin Oxidoreductase Protein, subunit A, domain 2"/>
    <property type="match status" value="1"/>
</dbReference>
<keyword evidence="5" id="KW-0408">Iron</keyword>
<evidence type="ECO:0000256" key="5">
    <source>
        <dbReference type="ARBA" id="ARBA00023004"/>
    </source>
</evidence>
<organism evidence="8 9">
    <name type="scientific">Thermodesulfobacterium geofontis</name>
    <dbReference type="NCBI Taxonomy" id="1295609"/>
    <lineage>
        <taxon>Bacteria</taxon>
        <taxon>Pseudomonadati</taxon>
        <taxon>Thermodesulfobacteriota</taxon>
        <taxon>Thermodesulfobacteria</taxon>
        <taxon>Thermodesulfobacteriales</taxon>
        <taxon>Thermodesulfobacteriaceae</taxon>
        <taxon>Thermodesulfobacterium</taxon>
    </lineage>
</organism>
<dbReference type="InterPro" id="IPR013983">
    <property type="entry name" value="Ald_Fedxn_OxRdtase_N"/>
</dbReference>
<evidence type="ECO:0000256" key="6">
    <source>
        <dbReference type="ARBA" id="ARBA00023014"/>
    </source>
</evidence>
<evidence type="ECO:0000256" key="4">
    <source>
        <dbReference type="ARBA" id="ARBA00022723"/>
    </source>
</evidence>
<dbReference type="GO" id="GO:0051539">
    <property type="term" value="F:4 iron, 4 sulfur cluster binding"/>
    <property type="evidence" value="ECO:0007669"/>
    <property type="project" value="UniProtKB-KW"/>
</dbReference>
<comment type="cofactor">
    <cofactor evidence="1">
        <name>[4Fe-4S] cluster</name>
        <dbReference type="ChEBI" id="CHEBI:49883"/>
    </cofactor>
</comment>
<dbReference type="GO" id="GO:0009055">
    <property type="term" value="F:electron transfer activity"/>
    <property type="evidence" value="ECO:0007669"/>
    <property type="project" value="InterPro"/>
</dbReference>
<evidence type="ECO:0000256" key="1">
    <source>
        <dbReference type="ARBA" id="ARBA00001966"/>
    </source>
</evidence>
<dbReference type="InterPro" id="IPR051919">
    <property type="entry name" value="W-dependent_AOR"/>
</dbReference>
<keyword evidence="6" id="KW-0411">Iron-sulfur</keyword>
<dbReference type="InterPro" id="IPR013984">
    <property type="entry name" value="Ald_Fedxn_OxRdtase_dom2"/>
</dbReference>
<feature type="domain" description="Aldehyde ferredoxin oxidoreductase N-terminal" evidence="7">
    <location>
        <begin position="2"/>
        <end position="230"/>
    </location>
</feature>
<comment type="similarity">
    <text evidence="2">Belongs to the AOR/FOR family.</text>
</comment>
<dbReference type="GO" id="GO:0016625">
    <property type="term" value="F:oxidoreductase activity, acting on the aldehyde or oxo group of donors, iron-sulfur protein as acceptor"/>
    <property type="evidence" value="ECO:0007669"/>
    <property type="project" value="InterPro"/>
</dbReference>
<evidence type="ECO:0000256" key="2">
    <source>
        <dbReference type="ARBA" id="ARBA00011032"/>
    </source>
</evidence>
<dbReference type="Pfam" id="PF02730">
    <property type="entry name" value="AFOR_N"/>
    <property type="match status" value="1"/>
</dbReference>
<evidence type="ECO:0000256" key="3">
    <source>
        <dbReference type="ARBA" id="ARBA00022485"/>
    </source>
</evidence>
<dbReference type="InterPro" id="IPR036503">
    <property type="entry name" value="Ald_Fedxn_OxRdtase_N_sf"/>
</dbReference>
<dbReference type="Proteomes" id="UP000235460">
    <property type="component" value="Unassembled WGS sequence"/>
</dbReference>
<name>A0A2N7PPT2_9BACT</name>